<reference evidence="2" key="1">
    <citation type="submission" date="2023-06" db="EMBL/GenBank/DDBJ databases">
        <authorList>
            <consortium name="Lawrence Berkeley National Laboratory"/>
            <person name="Ahrendt S."/>
            <person name="Sahu N."/>
            <person name="Indic B."/>
            <person name="Wong-Bajracharya J."/>
            <person name="Merenyi Z."/>
            <person name="Ke H.-M."/>
            <person name="Monk M."/>
            <person name="Kocsube S."/>
            <person name="Drula E."/>
            <person name="Lipzen A."/>
            <person name="Balint B."/>
            <person name="Henrissat B."/>
            <person name="Andreopoulos B."/>
            <person name="Martin F.M."/>
            <person name="Harder C.B."/>
            <person name="Rigling D."/>
            <person name="Ford K.L."/>
            <person name="Foster G.D."/>
            <person name="Pangilinan J."/>
            <person name="Papanicolaou A."/>
            <person name="Barry K."/>
            <person name="LaButti K."/>
            <person name="Viragh M."/>
            <person name="Koriabine M."/>
            <person name="Yan M."/>
            <person name="Riley R."/>
            <person name="Champramary S."/>
            <person name="Plett K.L."/>
            <person name="Tsai I.J."/>
            <person name="Slot J."/>
            <person name="Sipos G."/>
            <person name="Plett J."/>
            <person name="Nagy L.G."/>
            <person name="Grigoriev I.V."/>
        </authorList>
    </citation>
    <scope>NUCLEOTIDE SEQUENCE</scope>
    <source>
        <strain evidence="2">FPL87.14</strain>
    </source>
</reference>
<proteinExistence type="predicted"/>
<organism evidence="2 3">
    <name type="scientific">Armillaria borealis</name>
    <dbReference type="NCBI Taxonomy" id="47425"/>
    <lineage>
        <taxon>Eukaryota</taxon>
        <taxon>Fungi</taxon>
        <taxon>Dikarya</taxon>
        <taxon>Basidiomycota</taxon>
        <taxon>Agaricomycotina</taxon>
        <taxon>Agaricomycetes</taxon>
        <taxon>Agaricomycetidae</taxon>
        <taxon>Agaricales</taxon>
        <taxon>Marasmiineae</taxon>
        <taxon>Physalacriaceae</taxon>
        <taxon>Armillaria</taxon>
    </lineage>
</organism>
<feature type="chain" id="PRO_5041447733" description="Secreted protein" evidence="1">
    <location>
        <begin position="17"/>
        <end position="89"/>
    </location>
</feature>
<accession>A0AA39MR83</accession>
<name>A0AA39MR83_9AGAR</name>
<evidence type="ECO:0000256" key="1">
    <source>
        <dbReference type="SAM" id="SignalP"/>
    </source>
</evidence>
<gene>
    <name evidence="2" type="ORF">EV421DRAFT_1805918</name>
</gene>
<evidence type="ECO:0008006" key="4">
    <source>
        <dbReference type="Google" id="ProtNLM"/>
    </source>
</evidence>
<keyword evidence="3" id="KW-1185">Reference proteome</keyword>
<dbReference type="Proteomes" id="UP001175226">
    <property type="component" value="Unassembled WGS sequence"/>
</dbReference>
<evidence type="ECO:0000313" key="2">
    <source>
        <dbReference type="EMBL" id="KAK0443283.1"/>
    </source>
</evidence>
<dbReference type="EMBL" id="JAUEPT010000023">
    <property type="protein sequence ID" value="KAK0443283.1"/>
    <property type="molecule type" value="Genomic_DNA"/>
</dbReference>
<sequence>MAGLSSWLSLDMAVPAAPCVLSVRAACTTHAALCLVSTRSTTPSDCNERELWSGCFTFPYHFVHTQVTRIFFPARSNEVYLSMPRKDER</sequence>
<dbReference type="AlphaFoldDB" id="A0AA39MR83"/>
<evidence type="ECO:0000313" key="3">
    <source>
        <dbReference type="Proteomes" id="UP001175226"/>
    </source>
</evidence>
<keyword evidence="1" id="KW-0732">Signal</keyword>
<comment type="caution">
    <text evidence="2">The sequence shown here is derived from an EMBL/GenBank/DDBJ whole genome shotgun (WGS) entry which is preliminary data.</text>
</comment>
<feature type="signal peptide" evidence="1">
    <location>
        <begin position="1"/>
        <end position="16"/>
    </location>
</feature>
<protein>
    <recommendedName>
        <fullName evidence="4">Secreted protein</fullName>
    </recommendedName>
</protein>